<feature type="domain" description="TonB-dependent receptor-like beta-barrel" evidence="6">
    <location>
        <begin position="382"/>
        <end position="794"/>
    </location>
</feature>
<keyword evidence="9" id="KW-1185">Reference proteome</keyword>
<feature type="domain" description="TonB-dependent receptor plug" evidence="7">
    <location>
        <begin position="209"/>
        <end position="288"/>
    </location>
</feature>
<dbReference type="InterPro" id="IPR008969">
    <property type="entry name" value="CarboxyPept-like_regulatory"/>
</dbReference>
<dbReference type="Pfam" id="PF07715">
    <property type="entry name" value="Plug"/>
    <property type="match status" value="1"/>
</dbReference>
<dbReference type="Pfam" id="PF00593">
    <property type="entry name" value="TonB_dep_Rec_b-barrel"/>
    <property type="match status" value="1"/>
</dbReference>
<evidence type="ECO:0000256" key="1">
    <source>
        <dbReference type="ARBA" id="ARBA00004442"/>
    </source>
</evidence>
<evidence type="ECO:0000313" key="8">
    <source>
        <dbReference type="EMBL" id="MDO3694023.1"/>
    </source>
</evidence>
<dbReference type="Gene3D" id="2.170.130.10">
    <property type="entry name" value="TonB-dependent receptor, plug domain"/>
    <property type="match status" value="1"/>
</dbReference>
<dbReference type="InterPro" id="IPR036942">
    <property type="entry name" value="Beta-barrel_TonB_sf"/>
</dbReference>
<evidence type="ECO:0000259" key="6">
    <source>
        <dbReference type="Pfam" id="PF00593"/>
    </source>
</evidence>
<comment type="caution">
    <text evidence="8">The sequence shown here is derived from an EMBL/GenBank/DDBJ whole genome shotgun (WGS) entry which is preliminary data.</text>
</comment>
<dbReference type="Pfam" id="PF13715">
    <property type="entry name" value="CarbopepD_reg_2"/>
    <property type="match status" value="1"/>
</dbReference>
<evidence type="ECO:0000256" key="3">
    <source>
        <dbReference type="ARBA" id="ARBA00023237"/>
    </source>
</evidence>
<dbReference type="EMBL" id="JAUMIT010000001">
    <property type="protein sequence ID" value="MDO3694023.1"/>
    <property type="molecule type" value="Genomic_DNA"/>
</dbReference>
<sequence>MKKLLILFFLCSSVVFSQKNKSLKQVLNQLTNTYNITFSYDENQIQNFNKILFHSENDLNTILINLSLQTQLVFEKIDDENYIIRNKTKETKNICGIVYSDKTKEKLPFANIYFDDKTVLTNQQGKFEIKDVLNDDFITLKLIGYEPKSIPVNSFNTDCKKIFLNEKIHQLTEVIITDYLTTGFSKNEDGSVVLNPKKSGILPGVVEPDVLQSLQLIPGVQSPDETASGLHIRGSTPDQNLVVFDGMKMYHFSHYFGLISAFNPYITNNIKLYRSGTHAKYGNNIGGVLDISTDNKAPNKLSSGFGTTLTHADFFIKVPMFCKKVGLVFSARRSITDVVNTVTNQQYAKVAFQNSKIAEGLSQENLRITNANNDFFYEDYYSKIMVQPNLNNKFSFSYLYNHNNLSFNGENTRAQEEFKDDIEIINNGFHVNWELGTLKKGIHNLAFSKTAFEKNYEGFRIRTTGNANQQNIFFDKENTVNEVTGAYSFKKQTQKNNIWEFGYQFSKPDLIYHFKRDTQFQEDFIDDNINGNANNYAIFSEYQFHQNNKWKLNLGVRWQRFNGVDKDFLEPRFHLNYKTNNYLNVKFSAELKHQSLSQVQDFRNDGLGGLFNNFWALANNSDFPVLESVQTSLGADYQKNRWTIDLELYHKKIDGILFLFDQRIRAQKYFSGNNNVKGADFLIKKEWNQYNTWISYSLSKSIYHFGNLNNGAPFNGSFDVPHNFIWSHHYNIKKVELSLGWRFRSGIPYTVKTAELNNNNRLRIVFDDLNTNRLPNYTRLDFACRYKFFVRKNKNVKGNIGIAFQNILDKRNILSRDYEIQRIVTGQGSNRSEKEVLVEIDRIALGFVPNISFRVNF</sequence>
<dbReference type="Gene3D" id="2.40.170.20">
    <property type="entry name" value="TonB-dependent receptor, beta-barrel domain"/>
    <property type="match status" value="1"/>
</dbReference>
<keyword evidence="3" id="KW-0998">Cell outer membrane</keyword>
<proteinExistence type="inferred from homology"/>
<evidence type="ECO:0000313" key="9">
    <source>
        <dbReference type="Proteomes" id="UP001168642"/>
    </source>
</evidence>
<evidence type="ECO:0000256" key="4">
    <source>
        <dbReference type="RuleBase" id="RU003357"/>
    </source>
</evidence>
<dbReference type="Proteomes" id="UP001168642">
    <property type="component" value="Unassembled WGS sequence"/>
</dbReference>
<gene>
    <name evidence="8" type="ORF">QVZ41_04050</name>
</gene>
<accession>A0ABT8VPX5</accession>
<feature type="chain" id="PRO_5045647276" evidence="5">
    <location>
        <begin position="18"/>
        <end position="857"/>
    </location>
</feature>
<protein>
    <submittedName>
        <fullName evidence="8">TonB-dependent receptor</fullName>
    </submittedName>
</protein>
<keyword evidence="5" id="KW-0732">Signal</keyword>
<dbReference type="SUPFAM" id="SSF49464">
    <property type="entry name" value="Carboxypeptidase regulatory domain-like"/>
    <property type="match status" value="1"/>
</dbReference>
<feature type="signal peptide" evidence="5">
    <location>
        <begin position="1"/>
        <end position="17"/>
    </location>
</feature>
<dbReference type="SUPFAM" id="SSF56935">
    <property type="entry name" value="Porins"/>
    <property type="match status" value="1"/>
</dbReference>
<evidence type="ECO:0000256" key="2">
    <source>
        <dbReference type="ARBA" id="ARBA00023136"/>
    </source>
</evidence>
<evidence type="ECO:0000259" key="7">
    <source>
        <dbReference type="Pfam" id="PF07715"/>
    </source>
</evidence>
<dbReference type="InterPro" id="IPR012910">
    <property type="entry name" value="Plug_dom"/>
</dbReference>
<comment type="subcellular location">
    <subcellularLocation>
        <location evidence="1 4">Cell outer membrane</location>
    </subcellularLocation>
</comment>
<dbReference type="InterPro" id="IPR037066">
    <property type="entry name" value="Plug_dom_sf"/>
</dbReference>
<organism evidence="8 9">
    <name type="scientific">Wenyingzhuangia gilva</name>
    <dbReference type="NCBI Taxonomy" id="3057677"/>
    <lineage>
        <taxon>Bacteria</taxon>
        <taxon>Pseudomonadati</taxon>
        <taxon>Bacteroidota</taxon>
        <taxon>Flavobacteriia</taxon>
        <taxon>Flavobacteriales</taxon>
        <taxon>Flavobacteriaceae</taxon>
        <taxon>Wenyingzhuangia</taxon>
    </lineage>
</organism>
<reference evidence="8" key="1">
    <citation type="submission" date="2023-07" db="EMBL/GenBank/DDBJ databases">
        <title>Wenyingzhuangia sp. chi5 genome sequencing and assembly.</title>
        <authorList>
            <person name="Park S."/>
        </authorList>
    </citation>
    <scope>NUCLEOTIDE SEQUENCE</scope>
    <source>
        <strain evidence="8">Chi5</strain>
    </source>
</reference>
<dbReference type="InterPro" id="IPR000531">
    <property type="entry name" value="Beta-barrel_TonB"/>
</dbReference>
<evidence type="ECO:0000256" key="5">
    <source>
        <dbReference type="SAM" id="SignalP"/>
    </source>
</evidence>
<keyword evidence="4" id="KW-0798">TonB box</keyword>
<name>A0ABT8VPX5_9FLAO</name>
<dbReference type="RefSeq" id="WP_302883267.1">
    <property type="nucleotide sequence ID" value="NZ_JAUMIT010000001.1"/>
</dbReference>
<keyword evidence="2 4" id="KW-0472">Membrane</keyword>
<comment type="similarity">
    <text evidence="4">Belongs to the TonB-dependent receptor family.</text>
</comment>
<keyword evidence="8" id="KW-0675">Receptor</keyword>